<evidence type="ECO:0000256" key="8">
    <source>
        <dbReference type="ARBA" id="ARBA00023033"/>
    </source>
</evidence>
<dbReference type="InterPro" id="IPR002401">
    <property type="entry name" value="Cyt_P450_E_grp-I"/>
</dbReference>
<dbReference type="GO" id="GO:0016020">
    <property type="term" value="C:membrane"/>
    <property type="evidence" value="ECO:0007669"/>
    <property type="project" value="UniProtKB-SubCell"/>
</dbReference>
<dbReference type="Proteomes" id="UP000585474">
    <property type="component" value="Unassembled WGS sequence"/>
</dbReference>
<keyword evidence="7" id="KW-0408">Iron</keyword>
<evidence type="ECO:0000256" key="5">
    <source>
        <dbReference type="ARBA" id="ARBA00022723"/>
    </source>
</evidence>
<name>A0A7J0DRF6_9ERIC</name>
<keyword evidence="8" id="KW-0503">Monooxygenase</keyword>
<evidence type="ECO:0000256" key="9">
    <source>
        <dbReference type="ARBA" id="ARBA00023136"/>
    </source>
</evidence>
<evidence type="ECO:0000313" key="11">
    <source>
        <dbReference type="Proteomes" id="UP000585474"/>
    </source>
</evidence>
<evidence type="ECO:0000256" key="6">
    <source>
        <dbReference type="ARBA" id="ARBA00023002"/>
    </source>
</evidence>
<keyword evidence="4" id="KW-0349">Heme</keyword>
<dbReference type="AlphaFoldDB" id="A0A7J0DRF6"/>
<sequence>MLRTLMTVFHNPSSPQAPTAQYVPFHTRLSLSLLLVAIWSFLHLRLKNGRKLPPGPLALPVIGNLHMLGHLPHRSLQNVAKKYGPIMSMKLGSKPAIIVSSPEAAELFLKTHDILFASRPKIQASDIISYGSRGLVFSEYGPFWRNIRKLCTSELLSVAKIDSYVGMRKEEVEVLVGRLTAAREVVVDVTEVVERLIEDMTCRMMFGRGGDDRFDLTSVIHEGVALMGAFNVADFVPFLGPFDLQVGSLY</sequence>
<dbReference type="InterPro" id="IPR001128">
    <property type="entry name" value="Cyt_P450"/>
</dbReference>
<comment type="caution">
    <text evidence="10">The sequence shown here is derived from an EMBL/GenBank/DDBJ whole genome shotgun (WGS) entry which is preliminary data.</text>
</comment>
<dbReference type="PRINTS" id="PR00463">
    <property type="entry name" value="EP450I"/>
</dbReference>
<dbReference type="Gene3D" id="1.10.630.10">
    <property type="entry name" value="Cytochrome P450"/>
    <property type="match status" value="1"/>
</dbReference>
<dbReference type="SUPFAM" id="SSF48264">
    <property type="entry name" value="Cytochrome P450"/>
    <property type="match status" value="1"/>
</dbReference>
<proteinExistence type="inferred from homology"/>
<dbReference type="GO" id="GO:0016705">
    <property type="term" value="F:oxidoreductase activity, acting on paired donors, with incorporation or reduction of molecular oxygen"/>
    <property type="evidence" value="ECO:0007669"/>
    <property type="project" value="InterPro"/>
</dbReference>
<organism evidence="10 11">
    <name type="scientific">Actinidia rufa</name>
    <dbReference type="NCBI Taxonomy" id="165716"/>
    <lineage>
        <taxon>Eukaryota</taxon>
        <taxon>Viridiplantae</taxon>
        <taxon>Streptophyta</taxon>
        <taxon>Embryophyta</taxon>
        <taxon>Tracheophyta</taxon>
        <taxon>Spermatophyta</taxon>
        <taxon>Magnoliopsida</taxon>
        <taxon>eudicotyledons</taxon>
        <taxon>Gunneridae</taxon>
        <taxon>Pentapetalae</taxon>
        <taxon>asterids</taxon>
        <taxon>Ericales</taxon>
        <taxon>Actinidiaceae</taxon>
        <taxon>Actinidia</taxon>
    </lineage>
</organism>
<keyword evidence="6" id="KW-0560">Oxidoreductase</keyword>
<dbReference type="Pfam" id="PF00067">
    <property type="entry name" value="p450"/>
    <property type="match status" value="1"/>
</dbReference>
<evidence type="ECO:0000256" key="1">
    <source>
        <dbReference type="ARBA" id="ARBA00001971"/>
    </source>
</evidence>
<reference evidence="11" key="1">
    <citation type="submission" date="2019-07" db="EMBL/GenBank/DDBJ databases">
        <title>De Novo Assembly of kiwifruit Actinidia rufa.</title>
        <authorList>
            <person name="Sugita-Konishi S."/>
            <person name="Sato K."/>
            <person name="Mori E."/>
            <person name="Abe Y."/>
            <person name="Kisaki G."/>
            <person name="Hamano K."/>
            <person name="Suezawa K."/>
            <person name="Otani M."/>
            <person name="Fukuda T."/>
            <person name="Manabe T."/>
            <person name="Gomi K."/>
            <person name="Tabuchi M."/>
            <person name="Akimitsu K."/>
            <person name="Kataoka I."/>
        </authorList>
    </citation>
    <scope>NUCLEOTIDE SEQUENCE [LARGE SCALE GENOMIC DNA]</scope>
    <source>
        <strain evidence="11">cv. Fuchu</strain>
    </source>
</reference>
<gene>
    <name evidence="10" type="ORF">Acr_00g0070460</name>
</gene>
<evidence type="ECO:0000256" key="3">
    <source>
        <dbReference type="ARBA" id="ARBA00010617"/>
    </source>
</evidence>
<dbReference type="EMBL" id="BJWL01000358">
    <property type="protein sequence ID" value="GFS40773.1"/>
    <property type="molecule type" value="Genomic_DNA"/>
</dbReference>
<dbReference type="InterPro" id="IPR036396">
    <property type="entry name" value="Cyt_P450_sf"/>
</dbReference>
<protein>
    <submittedName>
        <fullName evidence="10">Uncharacterized protein</fullName>
    </submittedName>
</protein>
<dbReference type="GO" id="GO:0020037">
    <property type="term" value="F:heme binding"/>
    <property type="evidence" value="ECO:0007669"/>
    <property type="project" value="InterPro"/>
</dbReference>
<comment type="subcellular location">
    <subcellularLocation>
        <location evidence="2">Membrane</location>
    </subcellularLocation>
</comment>
<keyword evidence="11" id="KW-1185">Reference proteome</keyword>
<dbReference type="OrthoDB" id="2789670at2759"/>
<dbReference type="GO" id="GO:0004497">
    <property type="term" value="F:monooxygenase activity"/>
    <property type="evidence" value="ECO:0007669"/>
    <property type="project" value="UniProtKB-KW"/>
</dbReference>
<keyword evidence="5" id="KW-0479">Metal-binding</keyword>
<evidence type="ECO:0000256" key="4">
    <source>
        <dbReference type="ARBA" id="ARBA00022617"/>
    </source>
</evidence>
<dbReference type="PANTHER" id="PTHR47943">
    <property type="entry name" value="CYTOCHROME P450 93A3-LIKE"/>
    <property type="match status" value="1"/>
</dbReference>
<evidence type="ECO:0000256" key="7">
    <source>
        <dbReference type="ARBA" id="ARBA00023004"/>
    </source>
</evidence>
<accession>A0A7J0DRF6</accession>
<dbReference type="PANTHER" id="PTHR47943:SF9">
    <property type="entry name" value="CYTOCHROME P450"/>
    <property type="match status" value="1"/>
</dbReference>
<evidence type="ECO:0000256" key="2">
    <source>
        <dbReference type="ARBA" id="ARBA00004370"/>
    </source>
</evidence>
<evidence type="ECO:0000313" key="10">
    <source>
        <dbReference type="EMBL" id="GFS40773.1"/>
    </source>
</evidence>
<keyword evidence="9" id="KW-0472">Membrane</keyword>
<comment type="similarity">
    <text evidence="3">Belongs to the cytochrome P450 family.</text>
</comment>
<dbReference type="GO" id="GO:0005506">
    <property type="term" value="F:iron ion binding"/>
    <property type="evidence" value="ECO:0007669"/>
    <property type="project" value="InterPro"/>
</dbReference>
<comment type="cofactor">
    <cofactor evidence="1">
        <name>heme</name>
        <dbReference type="ChEBI" id="CHEBI:30413"/>
    </cofactor>
</comment>